<reference evidence="2 3" key="1">
    <citation type="journal article" date="2015" name="Genome Biol. Evol.">
        <title>Phylogenomic analyses indicate that early fungi evolved digesting cell walls of algal ancestors of land plants.</title>
        <authorList>
            <person name="Chang Y."/>
            <person name="Wang S."/>
            <person name="Sekimoto S."/>
            <person name="Aerts A.L."/>
            <person name="Choi C."/>
            <person name="Clum A."/>
            <person name="LaButti K.M."/>
            <person name="Lindquist E.A."/>
            <person name="Yee Ngan C."/>
            <person name="Ohm R.A."/>
            <person name="Salamov A.A."/>
            <person name="Grigoriev I.V."/>
            <person name="Spatafora J.W."/>
            <person name="Berbee M.L."/>
        </authorList>
    </citation>
    <scope>NUCLEOTIDE SEQUENCE [LARGE SCALE GENOMIC DNA]</scope>
    <source>
        <strain evidence="2 3">JEL478</strain>
    </source>
</reference>
<dbReference type="OrthoDB" id="269124at2759"/>
<dbReference type="InterPro" id="IPR036742">
    <property type="entry name" value="ATP_synth_F1_esu_sf_mt"/>
</dbReference>
<evidence type="ECO:0000313" key="3">
    <source>
        <dbReference type="Proteomes" id="UP000070544"/>
    </source>
</evidence>
<dbReference type="STRING" id="1344416.A0A139AX25"/>
<dbReference type="Pfam" id="PF04627">
    <property type="entry name" value="ATP-synt_Eps"/>
    <property type="match status" value="1"/>
</dbReference>
<dbReference type="InterPro" id="IPR006721">
    <property type="entry name" value="ATP_synth_F1_esu_mt"/>
</dbReference>
<dbReference type="Proteomes" id="UP000070544">
    <property type="component" value="Unassembled WGS sequence"/>
</dbReference>
<evidence type="ECO:0008006" key="4">
    <source>
        <dbReference type="Google" id="ProtNLM"/>
    </source>
</evidence>
<dbReference type="GO" id="GO:0005743">
    <property type="term" value="C:mitochondrial inner membrane"/>
    <property type="evidence" value="ECO:0007669"/>
    <property type="project" value="InterPro"/>
</dbReference>
<dbReference type="PANTHER" id="PTHR12448">
    <property type="entry name" value="ATP SYNTHASE EPSILON CHAIN, MITOCHONDRIAL"/>
    <property type="match status" value="1"/>
</dbReference>
<name>A0A139AX25_GONPJ</name>
<keyword evidence="3" id="KW-1185">Reference proteome</keyword>
<dbReference type="GO" id="GO:0046933">
    <property type="term" value="F:proton-transporting ATP synthase activity, rotational mechanism"/>
    <property type="evidence" value="ECO:0007669"/>
    <property type="project" value="InterPro"/>
</dbReference>
<organism evidence="2 3">
    <name type="scientific">Gonapodya prolifera (strain JEL478)</name>
    <name type="common">Monoblepharis prolifera</name>
    <dbReference type="NCBI Taxonomy" id="1344416"/>
    <lineage>
        <taxon>Eukaryota</taxon>
        <taxon>Fungi</taxon>
        <taxon>Fungi incertae sedis</taxon>
        <taxon>Chytridiomycota</taxon>
        <taxon>Chytridiomycota incertae sedis</taxon>
        <taxon>Monoblepharidomycetes</taxon>
        <taxon>Monoblepharidales</taxon>
        <taxon>Gonapodyaceae</taxon>
        <taxon>Gonapodya</taxon>
    </lineage>
</organism>
<dbReference type="AlphaFoldDB" id="A0A139AX25"/>
<dbReference type="Gene3D" id="1.10.1620.20">
    <property type="entry name" value="ATP synthase, F1 complex, epsilon subunit superfamily, mitochondrial"/>
    <property type="match status" value="1"/>
</dbReference>
<proteinExistence type="inferred from homology"/>
<dbReference type="OMA" id="IKFTQWK"/>
<evidence type="ECO:0000313" key="2">
    <source>
        <dbReference type="EMBL" id="KXS21301.1"/>
    </source>
</evidence>
<accession>A0A139AX25</accession>
<comment type="similarity">
    <text evidence="1">Belongs to the eukaryotic ATPase epsilon family.</text>
</comment>
<gene>
    <name evidence="2" type="ORF">M427DRAFT_51536</name>
</gene>
<evidence type="ECO:0000256" key="1">
    <source>
        <dbReference type="ARBA" id="ARBA00009502"/>
    </source>
</evidence>
<dbReference type="SUPFAM" id="SSF48690">
    <property type="entry name" value="Epsilon subunit of mitochondrial F1F0-ATP synthase"/>
    <property type="match status" value="1"/>
</dbReference>
<dbReference type="GO" id="GO:0045259">
    <property type="term" value="C:proton-transporting ATP synthase complex"/>
    <property type="evidence" value="ECO:0007669"/>
    <property type="project" value="InterPro"/>
</dbReference>
<dbReference type="PANTHER" id="PTHR12448:SF0">
    <property type="entry name" value="ATP SYNTHASE SUBUNIT EPSILON, MITOCHONDRIAL"/>
    <property type="match status" value="1"/>
</dbReference>
<dbReference type="GO" id="GO:0042776">
    <property type="term" value="P:proton motive force-driven mitochondrial ATP synthesis"/>
    <property type="evidence" value="ECO:0007669"/>
    <property type="project" value="TreeGrafter"/>
</dbReference>
<sequence length="64" mass="7509">MTYWRNAGLSYLQYANICARVLRSSVKDEFRAVMLRRQEQIVKSAKWDAGKMGENKFIIPPKED</sequence>
<protein>
    <recommendedName>
        <fullName evidence="4">Mitochondrial ATP synthase epsilon chain domain-containing protein</fullName>
    </recommendedName>
</protein>
<dbReference type="EMBL" id="KQ965733">
    <property type="protein sequence ID" value="KXS21301.1"/>
    <property type="molecule type" value="Genomic_DNA"/>
</dbReference>
<dbReference type="CDD" id="cd12153">
    <property type="entry name" value="F1-ATPase_epsilon"/>
    <property type="match status" value="1"/>
</dbReference>